<dbReference type="InterPro" id="IPR051057">
    <property type="entry name" value="PI-PLC_domain"/>
</dbReference>
<organism evidence="1 2">
    <name type="scientific">Smittium mucronatum</name>
    <dbReference type="NCBI Taxonomy" id="133383"/>
    <lineage>
        <taxon>Eukaryota</taxon>
        <taxon>Fungi</taxon>
        <taxon>Fungi incertae sedis</taxon>
        <taxon>Zoopagomycota</taxon>
        <taxon>Kickxellomycotina</taxon>
        <taxon>Harpellomycetes</taxon>
        <taxon>Harpellales</taxon>
        <taxon>Legeriomycetaceae</taxon>
        <taxon>Smittium</taxon>
    </lineage>
</organism>
<evidence type="ECO:0008006" key="3">
    <source>
        <dbReference type="Google" id="ProtNLM"/>
    </source>
</evidence>
<comment type="caution">
    <text evidence="1">The sequence shown here is derived from an EMBL/GenBank/DDBJ whole genome shotgun (WGS) entry which is preliminary data.</text>
</comment>
<dbReference type="STRING" id="133383.A0A1R0H5W0"/>
<dbReference type="GO" id="GO:0006629">
    <property type="term" value="P:lipid metabolic process"/>
    <property type="evidence" value="ECO:0007669"/>
    <property type="project" value="InterPro"/>
</dbReference>
<dbReference type="Proteomes" id="UP000187455">
    <property type="component" value="Unassembled WGS sequence"/>
</dbReference>
<dbReference type="Pfam" id="PF26146">
    <property type="entry name" value="PI-PLC_X"/>
    <property type="match status" value="1"/>
</dbReference>
<dbReference type="EMBL" id="LSSL01000467">
    <property type="protein sequence ID" value="OLY84527.1"/>
    <property type="molecule type" value="Genomic_DNA"/>
</dbReference>
<gene>
    <name evidence="1" type="ORF">AYI68_g1309</name>
</gene>
<dbReference type="SUPFAM" id="SSF51695">
    <property type="entry name" value="PLC-like phosphodiesterases"/>
    <property type="match status" value="1"/>
</dbReference>
<dbReference type="PANTHER" id="PTHR13593:SF140">
    <property type="entry name" value="PLC-LIKE PHOSPHODIESTERASE"/>
    <property type="match status" value="1"/>
</dbReference>
<dbReference type="GO" id="GO:0008081">
    <property type="term" value="F:phosphoric diester hydrolase activity"/>
    <property type="evidence" value="ECO:0007669"/>
    <property type="project" value="InterPro"/>
</dbReference>
<dbReference type="PANTHER" id="PTHR13593">
    <property type="match status" value="1"/>
</dbReference>
<evidence type="ECO:0000313" key="2">
    <source>
        <dbReference type="Proteomes" id="UP000187455"/>
    </source>
</evidence>
<reference evidence="1 2" key="1">
    <citation type="journal article" date="2016" name="Mol. Biol. Evol.">
        <title>Genome-Wide Survey of Gut Fungi (Harpellales) Reveals the First Horizontally Transferred Ubiquitin Gene from a Mosquito Host.</title>
        <authorList>
            <person name="Wang Y."/>
            <person name="White M.M."/>
            <person name="Kvist S."/>
            <person name="Moncalvo J.M."/>
        </authorList>
    </citation>
    <scope>NUCLEOTIDE SEQUENCE [LARGE SCALE GENOMIC DNA]</scope>
    <source>
        <strain evidence="1 2">ALG-7-W6</strain>
    </source>
</reference>
<keyword evidence="2" id="KW-1185">Reference proteome</keyword>
<sequence length="351" mass="40167">MGIYGKKEYSRKCNGFGILCNRQYNDVSFIKTRSSFAIASRENKYSGTQVFSIETQLNNGARAFQLNIYLDDSKKGLGDKVVLCFPDCSNIRGGTLLDTLNIFFSWLENNPDNILTIFLDNRNGIGIEPLKESFRASRMDSFIYPKSQFNPSIGWPTLAEFIDSNKKVLVFEENSNLLSANSDWIFSSSQNILKYDYSPEYVNNTWVSSPYTSDGIKSLTEIPHYATKINTTFNQFGYPEVSNIEQAKMMNSRTMYLHGLRCFSGNSIRWNNFFLIDFFGIGKVDNVIFGLNSIPLPNKTITNFLPKFYNQTSPNMTKIFQDIKNETPKILTKDYLFLQLLLTLLIIFSSN</sequence>
<dbReference type="AlphaFoldDB" id="A0A1R0H5W0"/>
<accession>A0A1R0H5W0</accession>
<protein>
    <recommendedName>
        <fullName evidence="3">PI-PLC X domain-containing protein</fullName>
    </recommendedName>
</protein>
<proteinExistence type="predicted"/>
<evidence type="ECO:0000313" key="1">
    <source>
        <dbReference type="EMBL" id="OLY84527.1"/>
    </source>
</evidence>
<dbReference type="InterPro" id="IPR017946">
    <property type="entry name" value="PLC-like_Pdiesterase_TIM-brl"/>
</dbReference>
<name>A0A1R0H5W0_9FUNG</name>
<dbReference type="OrthoDB" id="7984201at2759"/>
<dbReference type="Gene3D" id="3.20.20.190">
    <property type="entry name" value="Phosphatidylinositol (PI) phosphodiesterase"/>
    <property type="match status" value="1"/>
</dbReference>